<evidence type="ECO:0000256" key="5">
    <source>
        <dbReference type="SAM" id="MobiDB-lite"/>
    </source>
</evidence>
<protein>
    <recommendedName>
        <fullName evidence="1">site-specific DNA-methyltransferase (adenine-specific)</fullName>
        <ecNumber evidence="1">2.1.1.72</ecNumber>
    </recommendedName>
</protein>
<comment type="caution">
    <text evidence="6">The sequence shown here is derived from an EMBL/GenBank/DDBJ whole genome shotgun (WGS) entry which is preliminary data.</text>
</comment>
<dbReference type="InterPro" id="IPR050953">
    <property type="entry name" value="N4_N6_ade-DNA_methylase"/>
</dbReference>
<gene>
    <name evidence="6" type="ORF">QBA35_07730</name>
</gene>
<dbReference type="GO" id="GO:0008168">
    <property type="term" value="F:methyltransferase activity"/>
    <property type="evidence" value="ECO:0007669"/>
    <property type="project" value="UniProtKB-KW"/>
</dbReference>
<dbReference type="Gene3D" id="3.40.50.150">
    <property type="entry name" value="Vaccinia Virus protein VP39"/>
    <property type="match status" value="2"/>
</dbReference>
<feature type="region of interest" description="Disordered" evidence="5">
    <location>
        <begin position="1739"/>
        <end position="1769"/>
    </location>
</feature>
<dbReference type="EC" id="2.1.1.72" evidence="1"/>
<feature type="compositionally biased region" description="Acidic residues" evidence="5">
    <location>
        <begin position="96"/>
        <end position="112"/>
    </location>
</feature>
<evidence type="ECO:0000313" key="6">
    <source>
        <dbReference type="EMBL" id="MEH0633262.1"/>
    </source>
</evidence>
<keyword evidence="7" id="KW-1185">Reference proteome</keyword>
<dbReference type="PANTHER" id="PTHR33841">
    <property type="entry name" value="DNA METHYLTRANSFERASE YEEA-RELATED"/>
    <property type="match status" value="1"/>
</dbReference>
<accession>A0ABU8AHU3</accession>
<evidence type="ECO:0000256" key="2">
    <source>
        <dbReference type="ARBA" id="ARBA00022603"/>
    </source>
</evidence>
<proteinExistence type="predicted"/>
<evidence type="ECO:0000256" key="3">
    <source>
        <dbReference type="ARBA" id="ARBA00022679"/>
    </source>
</evidence>
<evidence type="ECO:0000256" key="4">
    <source>
        <dbReference type="ARBA" id="ARBA00047942"/>
    </source>
</evidence>
<reference evidence="6" key="1">
    <citation type="submission" date="2023-04" db="EMBL/GenBank/DDBJ databases">
        <title>Genomic diversity of scab-causing Streptomyces spp. in the province of Quebec, Canada.</title>
        <authorList>
            <person name="Biessy A."/>
            <person name="Cadieux M."/>
            <person name="Ciotola M."/>
            <person name="Filion M."/>
        </authorList>
    </citation>
    <scope>NUCLEOTIDE SEQUENCE</scope>
    <source>
        <strain evidence="6">B21-115</strain>
    </source>
</reference>
<feature type="region of interest" description="Disordered" evidence="5">
    <location>
        <begin position="96"/>
        <end position="115"/>
    </location>
</feature>
<dbReference type="Proteomes" id="UP001310290">
    <property type="component" value="Unassembled WGS sequence"/>
</dbReference>
<dbReference type="EMBL" id="JARULZ010000001">
    <property type="protein sequence ID" value="MEH0633262.1"/>
    <property type="molecule type" value="Genomic_DNA"/>
</dbReference>
<dbReference type="InterPro" id="IPR029063">
    <property type="entry name" value="SAM-dependent_MTases_sf"/>
</dbReference>
<evidence type="ECO:0000256" key="1">
    <source>
        <dbReference type="ARBA" id="ARBA00011900"/>
    </source>
</evidence>
<dbReference type="SUPFAM" id="SSF53335">
    <property type="entry name" value="S-adenosyl-L-methionine-dependent methyltransferases"/>
    <property type="match status" value="1"/>
</dbReference>
<comment type="catalytic activity">
    <reaction evidence="4">
        <text>a 2'-deoxyadenosine in DNA + S-adenosyl-L-methionine = an N(6)-methyl-2'-deoxyadenosine in DNA + S-adenosyl-L-homocysteine + H(+)</text>
        <dbReference type="Rhea" id="RHEA:15197"/>
        <dbReference type="Rhea" id="RHEA-COMP:12418"/>
        <dbReference type="Rhea" id="RHEA-COMP:12419"/>
        <dbReference type="ChEBI" id="CHEBI:15378"/>
        <dbReference type="ChEBI" id="CHEBI:57856"/>
        <dbReference type="ChEBI" id="CHEBI:59789"/>
        <dbReference type="ChEBI" id="CHEBI:90615"/>
        <dbReference type="ChEBI" id="CHEBI:90616"/>
        <dbReference type="EC" id="2.1.1.72"/>
    </reaction>
</comment>
<organism evidence="6 7">
    <name type="scientific">Streptomyces bottropensis</name>
    <dbReference type="NCBI Taxonomy" id="42235"/>
    <lineage>
        <taxon>Bacteria</taxon>
        <taxon>Bacillati</taxon>
        <taxon>Actinomycetota</taxon>
        <taxon>Actinomycetes</taxon>
        <taxon>Kitasatosporales</taxon>
        <taxon>Streptomycetaceae</taxon>
        <taxon>Streptomyces</taxon>
    </lineage>
</organism>
<feature type="region of interest" description="Disordered" evidence="5">
    <location>
        <begin position="39"/>
        <end position="74"/>
    </location>
</feature>
<name>A0ABU8AHU3_9ACTN</name>
<dbReference type="RefSeq" id="WP_334658093.1">
    <property type="nucleotide sequence ID" value="NZ_JARULZ010000001.1"/>
</dbReference>
<evidence type="ECO:0000313" key="7">
    <source>
        <dbReference type="Proteomes" id="UP001310290"/>
    </source>
</evidence>
<keyword evidence="2 6" id="KW-0489">Methyltransferase</keyword>
<dbReference type="GO" id="GO:0032259">
    <property type="term" value="P:methylation"/>
    <property type="evidence" value="ECO:0007669"/>
    <property type="project" value="UniProtKB-KW"/>
</dbReference>
<keyword evidence="3" id="KW-0808">Transferase</keyword>
<sequence>MTYDSLVNRGDYFSAHYLAEVLPKDLKSGLLATWKQREDEARAEAERAATAGADGTSEAATPGEPDADALPVTPRAGLRELRRRYFRARSSFALPEDEDGTAAAQDTEDDSATYDSPAWCERVRTLNAEVLRALGYDAKPRTMTVTRADQPYEVRVAHAEKGLVAVDCGWAAEPDAALDPEGPGRLLEPVPLDGRNTVPTGSKLASFLFACEDAPRYVLLLVGGVVVLADRMVWGEGRYLAVSLDAALQRNDVKAGGELDTVAALFGADSLRTPEEGGENPLAELVGKSTKHAVGVSSELRDGLRLSVELIASEVLARLREQGVRPEDIGELPDLGKQLTRESLRYLYRILFLLYAEARPELGILPADYPEYQQGYGLGRLGELIAERDLVDEKSRQGTYLYQSLDLLFRKVQEGYRSRRTHGPAASETDDVEADVKASEDVGLRFEPLHSKLFESESIRLIGLGAIPHPHDDADDADGYDEDDAETGFESGLEGSGRLLDTRLRNAILYKVLRLLMITRGKKGERGGFISYAQLGINQLGAVYEGLMSYSGFIAADNEDLYEVAKGGDPKDGSWLIPKSKIDDYTSDVFVYRRDEETGEDVRVTYTPGSFVYRLSGRDRQTSASYYTPESLTKVTVQLALQHRLDQDGTTTEARELLDWKICEPALGSGAFLNEAINQVAAEYLRRRQEELGTPIDTEKYAIELQKAKAYVALHNSYGVDLNETAVELAEVSLWLNTMHPGMEAPWFGLHLRRGNSLIGGRREVYPPEKLKKAAWLGTTPERFPLTEAANGLPVTVTERTTRSGSVQRVTENAVHHFLLPAKEWGAVAAEKEAKALAPEAARTLGNWRKMITRTPTAKQVERLQSLARRVEFLWELVVRRLEISERDISRRIDVWGAEDGWLRSPEVAVQREKVVADLTAPDTPYWRLKTLMDAWCALWFWPVQEAGLLDGTAAVYERGASELPSGVAAEGLRAADESGVLMSWETTDLFGEVTGAGELTAASVERRRTGRRKEAIGGARKRAVVPLAGLDDWLEFAEALIGTEDVPADSLVAEFGSLAELEPYEDALPDLMGMEHFQQLELRFPWASVAGDVSKAQGFFHWELDFAQVFARGGYDLQVGNPPWVRPTWKENLVLAELDPWFALEEKPELSEWKFRKAEILGSQKTVSVYLAEASESAGIVATLGSAATYPLLVGTQSDLYRAFMCRTWTNISPLGMAGLIHPDTHFGGVREGHLRATTYKHLRFHAHYWNQRHLFAEIKETRQFSTNIYGKARARVSFPHVSWLFSPETLNSSLNDAKTTSTQLPGIKHNGEWDLRPHPSRLVHVNLEQLSAWNRLTSESSTPDVQAPLLYPVTQDEQGAIAALSNTSIRAGGLNTQISSGYHESNGRRDGYFHWQSSPASNLSELILQGPHVGIATPFEKQPNIPLRNRNDYEDFDLTRIPSDIVPHTNYVRACTNQQFLSAQDTWDNRPYSTYFRLAWRRMIPFDTERSLFAALIPPGPAHINTLHSMTLGDNRLTTLNAGFWAALPLDYLLRITGRADLTPAGAKQMPAPLPDHPLANPLLIRTLRLNSLTAAYSPIWEELFHPTWPGYENWAYEGWPTIKPLAGELTPTWEYCTPLRTEYERRAALVELDALVSVWLGITADQLIAILHSRYHILTQRESETYFDVNGRKIAASHHTYGFSQTKETYPALLAHLESPDTTPPPEGYEPPFYKADREAEMRGAHAHFQARLDAEIAAGRWSPPPPASTPTLSNNATHDSAEADA</sequence>
<dbReference type="PANTHER" id="PTHR33841:SF1">
    <property type="entry name" value="DNA METHYLTRANSFERASE A"/>
    <property type="match status" value="1"/>
</dbReference>